<name>A0A5M8PMY8_9LECA</name>
<keyword evidence="3 4" id="KW-0440">LIM domain</keyword>
<sequence>MVPAPLCYHTQQTPPESSMLHRGGSEDANNPSRRPVPTFMSSEQAGQPSTHATNLPFRSSPLKFFASSSVPTPRASQDSHKQWKAEFLTDLRSNRPARPSGSRPLPNRNAPSTQAEAIEPPGRTSSAMERPRSPIVLMNEIITDRCSSAMSHRDVQSGVSAMCTPPGKPFVQSPQQNITSEGMDGFTAIPIDMPGARYRERGQRWMEKQETRSVSRALHNMDFQDKERLRMAARNEASELVSKYRNSAQAYRNAEAPNNYKEHLRKGSHARSQSLGLDGDFYISNTPRTQGQRSVSDSSTSANSDREKPETIGASDGTCIDHGLPGGENLEVSVNKSQPFRDLPQKNAYAGLNFTTSLSNSSSKRRISGPKLRNSSAEKRTTLFRNPDDQIYEEPEDMVEGGSNVNWNAALVPPPLTLKPRNSTTKTPVISEPSELSAAAPFKIANQLSRHDIHKNPPSQSRNPSYVRNTLPPTPPDSASASDNDEAAKHQGVRNGIEIRDKDIRAATSRRLKDRSPKLPTPTVVSDRPSRPIVSFDHDWKPRDVESQPKAFSEFRTSGRDGTPRALPLSPQKPRLSGPAASAPVVPTISIQTADISVSSVPVINVADVPSISISTPPASAFSIRSKESSSRPLPTPNAIKTRPLPCHSSTNPLPISTPHWSPSTSRATAQCAACALPISGRIVSAASQRFHPQCFSCFQCGELLECVAFYPEPDTFRSDRVARIGARAAGEEIPLTRNDHSKHPHPSEEEDGDESLRFYCHLDFHELFSPRCRSCKTPIEGEVVVACGGEWHVGHFFCAECGDPFDAQTPFVEKEGYAWCVDCHTRRYSNKCAGCRRPVVDMVVKALGKEWHGECFRCAVSDPLP</sequence>
<dbReference type="InterPro" id="IPR001781">
    <property type="entry name" value="Znf_LIM"/>
</dbReference>
<organism evidence="7 8">
    <name type="scientific">Lasallia pustulata</name>
    <dbReference type="NCBI Taxonomy" id="136370"/>
    <lineage>
        <taxon>Eukaryota</taxon>
        <taxon>Fungi</taxon>
        <taxon>Dikarya</taxon>
        <taxon>Ascomycota</taxon>
        <taxon>Pezizomycotina</taxon>
        <taxon>Lecanoromycetes</taxon>
        <taxon>OSLEUM clade</taxon>
        <taxon>Umbilicariomycetidae</taxon>
        <taxon>Umbilicariales</taxon>
        <taxon>Umbilicariaceae</taxon>
        <taxon>Lasallia</taxon>
    </lineage>
</organism>
<evidence type="ECO:0000256" key="2">
    <source>
        <dbReference type="ARBA" id="ARBA00022833"/>
    </source>
</evidence>
<dbReference type="PANTHER" id="PTHR24214">
    <property type="entry name" value="PDZ AND LIM DOMAIN PROTEIN ZASP"/>
    <property type="match status" value="1"/>
</dbReference>
<evidence type="ECO:0000256" key="5">
    <source>
        <dbReference type="SAM" id="MobiDB-lite"/>
    </source>
</evidence>
<evidence type="ECO:0000256" key="4">
    <source>
        <dbReference type="PROSITE-ProRule" id="PRU00125"/>
    </source>
</evidence>
<gene>
    <name evidence="7" type="ORF">FRX48_05135</name>
</gene>
<feature type="compositionally biased region" description="Polar residues" evidence="5">
    <location>
        <begin position="457"/>
        <end position="468"/>
    </location>
</feature>
<protein>
    <submittedName>
        <fullName evidence="7">LIM domain</fullName>
    </submittedName>
</protein>
<reference evidence="7 8" key="1">
    <citation type="submission" date="2019-09" db="EMBL/GenBank/DDBJ databases">
        <title>The hologenome of the rock-dwelling lichen Lasallia pustulata.</title>
        <authorList>
            <person name="Greshake Tzovaras B."/>
            <person name="Segers F."/>
            <person name="Bicker A."/>
            <person name="Dal Grande F."/>
            <person name="Otte J."/>
            <person name="Hankeln T."/>
            <person name="Schmitt I."/>
            <person name="Ebersberger I."/>
        </authorList>
    </citation>
    <scope>NUCLEOTIDE SEQUENCE [LARGE SCALE GENOMIC DNA]</scope>
    <source>
        <strain evidence="7">A1-1</strain>
    </source>
</reference>
<dbReference type="GO" id="GO:0051371">
    <property type="term" value="F:muscle alpha-actinin binding"/>
    <property type="evidence" value="ECO:0007669"/>
    <property type="project" value="TreeGrafter"/>
</dbReference>
<feature type="region of interest" description="Disordered" evidence="5">
    <location>
        <begin position="1"/>
        <end position="57"/>
    </location>
</feature>
<dbReference type="GO" id="GO:0001725">
    <property type="term" value="C:stress fiber"/>
    <property type="evidence" value="ECO:0007669"/>
    <property type="project" value="TreeGrafter"/>
</dbReference>
<feature type="domain" description="LIM zinc-binding" evidence="6">
    <location>
        <begin position="670"/>
        <end position="730"/>
    </location>
</feature>
<feature type="region of interest" description="Disordered" evidence="5">
    <location>
        <begin position="357"/>
        <end position="376"/>
    </location>
</feature>
<dbReference type="Pfam" id="PF00412">
    <property type="entry name" value="LIM"/>
    <property type="match status" value="3"/>
</dbReference>
<feature type="compositionally biased region" description="Polar residues" evidence="5">
    <location>
        <begin position="66"/>
        <end position="76"/>
    </location>
</feature>
<feature type="compositionally biased region" description="Polar residues" evidence="5">
    <location>
        <begin position="283"/>
        <end position="293"/>
    </location>
</feature>
<feature type="domain" description="LIM zinc-binding" evidence="6">
    <location>
        <begin position="771"/>
        <end position="831"/>
    </location>
</feature>
<evidence type="ECO:0000313" key="7">
    <source>
        <dbReference type="EMBL" id="KAA6410825.1"/>
    </source>
</evidence>
<feature type="region of interest" description="Disordered" evidence="5">
    <location>
        <begin position="449"/>
        <end position="581"/>
    </location>
</feature>
<feature type="region of interest" description="Disordered" evidence="5">
    <location>
        <begin position="733"/>
        <end position="753"/>
    </location>
</feature>
<feature type="compositionally biased region" description="Basic and acidic residues" evidence="5">
    <location>
        <begin position="536"/>
        <end position="547"/>
    </location>
</feature>
<dbReference type="GO" id="GO:0031941">
    <property type="term" value="C:filamentous actin"/>
    <property type="evidence" value="ECO:0007669"/>
    <property type="project" value="TreeGrafter"/>
</dbReference>
<evidence type="ECO:0000256" key="1">
    <source>
        <dbReference type="ARBA" id="ARBA00022723"/>
    </source>
</evidence>
<dbReference type="PROSITE" id="PS50023">
    <property type="entry name" value="LIM_DOMAIN_2"/>
    <property type="match status" value="2"/>
</dbReference>
<dbReference type="GO" id="GO:0003779">
    <property type="term" value="F:actin binding"/>
    <property type="evidence" value="ECO:0007669"/>
    <property type="project" value="TreeGrafter"/>
</dbReference>
<feature type="region of interest" description="Disordered" evidence="5">
    <location>
        <begin position="623"/>
        <end position="648"/>
    </location>
</feature>
<dbReference type="SMART" id="SM00132">
    <property type="entry name" value="LIM"/>
    <property type="match status" value="3"/>
</dbReference>
<dbReference type="InterPro" id="IPR050604">
    <property type="entry name" value="PDZ-LIM_domain"/>
</dbReference>
<feature type="compositionally biased region" description="Basic and acidic residues" evidence="5">
    <location>
        <begin position="738"/>
        <end position="748"/>
    </location>
</feature>
<dbReference type="FunFam" id="2.10.110.10:FF:000077">
    <property type="entry name" value="LIM domain protein"/>
    <property type="match status" value="1"/>
</dbReference>
<dbReference type="GO" id="GO:0030695">
    <property type="term" value="F:GTPase regulator activity"/>
    <property type="evidence" value="ECO:0007669"/>
    <property type="project" value="UniProtKB-ARBA"/>
</dbReference>
<dbReference type="PANTHER" id="PTHR24214:SF38">
    <property type="entry name" value="PDZ AND LIM DOMAIN PROTEIN ZASP-RELATED"/>
    <property type="match status" value="1"/>
</dbReference>
<feature type="region of interest" description="Disordered" evidence="5">
    <location>
        <begin position="414"/>
        <end position="434"/>
    </location>
</feature>
<dbReference type="OrthoDB" id="15567at2759"/>
<dbReference type="PROSITE" id="PS00478">
    <property type="entry name" value="LIM_DOMAIN_1"/>
    <property type="match status" value="2"/>
</dbReference>
<comment type="caution">
    <text evidence="7">The sequence shown here is derived from an EMBL/GenBank/DDBJ whole genome shotgun (WGS) entry which is preliminary data.</text>
</comment>
<dbReference type="EMBL" id="VXIT01000008">
    <property type="protein sequence ID" value="KAA6410825.1"/>
    <property type="molecule type" value="Genomic_DNA"/>
</dbReference>
<evidence type="ECO:0000256" key="3">
    <source>
        <dbReference type="ARBA" id="ARBA00023038"/>
    </source>
</evidence>
<dbReference type="Gene3D" id="2.10.110.10">
    <property type="entry name" value="Cysteine Rich Protein"/>
    <property type="match status" value="3"/>
</dbReference>
<keyword evidence="1 4" id="KW-0479">Metal-binding</keyword>
<evidence type="ECO:0000259" key="6">
    <source>
        <dbReference type="PROSITE" id="PS50023"/>
    </source>
</evidence>
<accession>A0A5M8PMY8</accession>
<dbReference type="GO" id="GO:0046872">
    <property type="term" value="F:metal ion binding"/>
    <property type="evidence" value="ECO:0007669"/>
    <property type="project" value="UniProtKB-KW"/>
</dbReference>
<feature type="region of interest" description="Disordered" evidence="5">
    <location>
        <begin position="88"/>
        <end position="131"/>
    </location>
</feature>
<dbReference type="SUPFAM" id="SSF57716">
    <property type="entry name" value="Glucocorticoid receptor-like (DNA-binding domain)"/>
    <property type="match status" value="3"/>
</dbReference>
<evidence type="ECO:0000313" key="8">
    <source>
        <dbReference type="Proteomes" id="UP000324767"/>
    </source>
</evidence>
<proteinExistence type="predicted"/>
<dbReference type="Proteomes" id="UP000324767">
    <property type="component" value="Unassembled WGS sequence"/>
</dbReference>
<feature type="compositionally biased region" description="Polar residues" evidence="5">
    <location>
        <begin position="39"/>
        <end position="57"/>
    </location>
</feature>
<keyword evidence="2 4" id="KW-0862">Zinc</keyword>
<dbReference type="AlphaFoldDB" id="A0A5M8PMY8"/>
<feature type="region of interest" description="Disordered" evidence="5">
    <location>
        <begin position="250"/>
        <end position="330"/>
    </location>
</feature>
<dbReference type="CDD" id="cd08368">
    <property type="entry name" value="LIM"/>
    <property type="match status" value="1"/>
</dbReference>
<dbReference type="GO" id="GO:0030036">
    <property type="term" value="P:actin cytoskeleton organization"/>
    <property type="evidence" value="ECO:0007669"/>
    <property type="project" value="TreeGrafter"/>
</dbReference>
<feature type="compositionally biased region" description="Low complexity" evidence="5">
    <location>
        <begin position="294"/>
        <end position="303"/>
    </location>
</feature>
<feature type="region of interest" description="Disordered" evidence="5">
    <location>
        <begin position="63"/>
        <end position="82"/>
    </location>
</feature>